<name>A0A7J7P955_9MAGN</name>
<organism evidence="2 3">
    <name type="scientific">Kingdonia uniflora</name>
    <dbReference type="NCBI Taxonomy" id="39325"/>
    <lineage>
        <taxon>Eukaryota</taxon>
        <taxon>Viridiplantae</taxon>
        <taxon>Streptophyta</taxon>
        <taxon>Embryophyta</taxon>
        <taxon>Tracheophyta</taxon>
        <taxon>Spermatophyta</taxon>
        <taxon>Magnoliopsida</taxon>
        <taxon>Ranunculales</taxon>
        <taxon>Circaeasteraceae</taxon>
        <taxon>Kingdonia</taxon>
    </lineage>
</organism>
<proteinExistence type="predicted"/>
<dbReference type="EMBL" id="JACGCM010000140">
    <property type="protein sequence ID" value="KAF6175939.1"/>
    <property type="molecule type" value="Genomic_DNA"/>
</dbReference>
<evidence type="ECO:0000313" key="2">
    <source>
        <dbReference type="EMBL" id="KAF6175939.1"/>
    </source>
</evidence>
<reference evidence="2 3" key="1">
    <citation type="journal article" date="2020" name="IScience">
        <title>Genome Sequencing of the Endangered Kingdonia uniflora (Circaeasteraceae, Ranunculales) Reveals Potential Mechanisms of Evolutionary Specialization.</title>
        <authorList>
            <person name="Sun Y."/>
            <person name="Deng T."/>
            <person name="Zhang A."/>
            <person name="Moore M.J."/>
            <person name="Landis J.B."/>
            <person name="Lin N."/>
            <person name="Zhang H."/>
            <person name="Zhang X."/>
            <person name="Huang J."/>
            <person name="Zhang X."/>
            <person name="Sun H."/>
            <person name="Wang H."/>
        </authorList>
    </citation>
    <scope>NUCLEOTIDE SEQUENCE [LARGE SCALE GENOMIC DNA]</scope>
    <source>
        <strain evidence="2">TB1705</strain>
        <tissue evidence="2">Leaf</tissue>
    </source>
</reference>
<keyword evidence="1" id="KW-0472">Membrane</keyword>
<gene>
    <name evidence="2" type="ORF">GIB67_003427</name>
</gene>
<keyword evidence="1" id="KW-1133">Transmembrane helix</keyword>
<accession>A0A7J7P955</accession>
<feature type="transmembrane region" description="Helical" evidence="1">
    <location>
        <begin position="40"/>
        <end position="63"/>
    </location>
</feature>
<comment type="caution">
    <text evidence="2">The sequence shown here is derived from an EMBL/GenBank/DDBJ whole genome shotgun (WGS) entry which is preliminary data.</text>
</comment>
<keyword evidence="3" id="KW-1185">Reference proteome</keyword>
<dbReference type="Proteomes" id="UP000541444">
    <property type="component" value="Unassembled WGS sequence"/>
</dbReference>
<keyword evidence="1" id="KW-0812">Transmembrane</keyword>
<evidence type="ECO:0000256" key="1">
    <source>
        <dbReference type="SAM" id="Phobius"/>
    </source>
</evidence>
<evidence type="ECO:0000313" key="3">
    <source>
        <dbReference type="Proteomes" id="UP000541444"/>
    </source>
</evidence>
<sequence>MIFQKRQTYLKNIALIKQNLIKNKGGPFLAWCNFFFPFSFYVHICLFTIFLLPYDPILIYLLLFNE</sequence>
<dbReference type="AlphaFoldDB" id="A0A7J7P955"/>
<protein>
    <submittedName>
        <fullName evidence="2">Uncharacterized protein</fullName>
    </submittedName>
</protein>